<dbReference type="EMBL" id="CM055103">
    <property type="protein sequence ID" value="KAJ7535049.1"/>
    <property type="molecule type" value="Genomic_DNA"/>
</dbReference>
<reference evidence="2" key="1">
    <citation type="journal article" date="2024" name="Proc. Natl. Acad. Sci. U.S.A.">
        <title>Extraordinary preservation of gene collinearity over three hundred million years revealed in homosporous lycophytes.</title>
        <authorList>
            <person name="Li C."/>
            <person name="Wickell D."/>
            <person name="Kuo L.Y."/>
            <person name="Chen X."/>
            <person name="Nie B."/>
            <person name="Liao X."/>
            <person name="Peng D."/>
            <person name="Ji J."/>
            <person name="Jenkins J."/>
            <person name="Williams M."/>
            <person name="Shu S."/>
            <person name="Plott C."/>
            <person name="Barry K."/>
            <person name="Rajasekar S."/>
            <person name="Grimwood J."/>
            <person name="Han X."/>
            <person name="Sun S."/>
            <person name="Hou Z."/>
            <person name="He W."/>
            <person name="Dai G."/>
            <person name="Sun C."/>
            <person name="Schmutz J."/>
            <person name="Leebens-Mack J.H."/>
            <person name="Li F.W."/>
            <person name="Wang L."/>
        </authorList>
    </citation>
    <scope>NUCLEOTIDE SEQUENCE [LARGE SCALE GENOMIC DNA]</scope>
    <source>
        <strain evidence="2">cv. PW_Plant_1</strain>
    </source>
</reference>
<gene>
    <name evidence="1" type="ORF">O6H91_12G016500</name>
</gene>
<comment type="caution">
    <text evidence="1">The sequence shown here is derived from an EMBL/GenBank/DDBJ whole genome shotgun (WGS) entry which is preliminary data.</text>
</comment>
<dbReference type="Proteomes" id="UP001162992">
    <property type="component" value="Chromosome 12"/>
</dbReference>
<name>A0ACC2BZ32_DIPCM</name>
<keyword evidence="2" id="KW-1185">Reference proteome</keyword>
<sequence>MEQGQVRMELQPGDYVSWKYGTGKVRGHVMEKLSHDRKLGARIFKATAEDPKYLLKIDKSGKEVIRKGETLERIDSEETKQDIHEEDGTGTHEDGDDSETGDRGTENEVKKIEKQVEETEKRVGGGEGRGVADVQVQSAGT</sequence>
<protein>
    <submittedName>
        <fullName evidence="1">Uncharacterized protein</fullName>
    </submittedName>
</protein>
<evidence type="ECO:0000313" key="2">
    <source>
        <dbReference type="Proteomes" id="UP001162992"/>
    </source>
</evidence>
<proteinExistence type="predicted"/>
<organism evidence="1 2">
    <name type="scientific">Diphasiastrum complanatum</name>
    <name type="common">Issler's clubmoss</name>
    <name type="synonym">Lycopodium complanatum</name>
    <dbReference type="NCBI Taxonomy" id="34168"/>
    <lineage>
        <taxon>Eukaryota</taxon>
        <taxon>Viridiplantae</taxon>
        <taxon>Streptophyta</taxon>
        <taxon>Embryophyta</taxon>
        <taxon>Tracheophyta</taxon>
        <taxon>Lycopodiopsida</taxon>
        <taxon>Lycopodiales</taxon>
        <taxon>Lycopodiaceae</taxon>
        <taxon>Lycopodioideae</taxon>
        <taxon>Diphasiastrum</taxon>
    </lineage>
</organism>
<accession>A0ACC2BZ32</accession>
<evidence type="ECO:0000313" key="1">
    <source>
        <dbReference type="EMBL" id="KAJ7535049.1"/>
    </source>
</evidence>